<dbReference type="EMBL" id="GL377312">
    <property type="protein sequence ID" value="EFI92599.1"/>
    <property type="molecule type" value="Genomic_DNA"/>
</dbReference>
<sequence>MSEVDLMTYMLNPEIFQIKDGRVEVLQGPGLGIEINEPLQLVREEAKKYGEMKKYKPWMSQTWRGEGGGLREW</sequence>
<feature type="non-terminal residue" evidence="1">
    <location>
        <position position="73"/>
    </location>
</feature>
<dbReference type="KEGG" id="scm:SCHCO_02640492"/>
<protein>
    <recommendedName>
        <fullName evidence="3">Enolase C-terminal domain-containing protein</fullName>
    </recommendedName>
</protein>
<dbReference type="RefSeq" id="XP_003027502.1">
    <property type="nucleotide sequence ID" value="XM_003027456.1"/>
</dbReference>
<gene>
    <name evidence="1" type="ORF">SCHCODRAFT_113181</name>
</gene>
<dbReference type="InParanoid" id="D8QH36"/>
<name>D8QH36_SCHCM</name>
<dbReference type="HOGENOM" id="CLU_2706262_0_0_1"/>
<keyword evidence="2" id="KW-1185">Reference proteome</keyword>
<dbReference type="InterPro" id="IPR036849">
    <property type="entry name" value="Enolase-like_C_sf"/>
</dbReference>
<dbReference type="Proteomes" id="UP000007431">
    <property type="component" value="Unassembled WGS sequence"/>
</dbReference>
<dbReference type="VEuPathDB" id="FungiDB:SCHCODRAFT_02640492"/>
<dbReference type="GeneID" id="9597929"/>
<reference evidence="1 2" key="1">
    <citation type="journal article" date="2010" name="Nat. Biotechnol.">
        <title>Genome sequence of the model mushroom Schizophyllum commune.</title>
        <authorList>
            <person name="Ohm R.A."/>
            <person name="de Jong J.F."/>
            <person name="Lugones L.G."/>
            <person name="Aerts A."/>
            <person name="Kothe E."/>
            <person name="Stajich J.E."/>
            <person name="de Vries R.P."/>
            <person name="Record E."/>
            <person name="Levasseur A."/>
            <person name="Baker S.E."/>
            <person name="Bartholomew K.A."/>
            <person name="Coutinho P.M."/>
            <person name="Erdmann S."/>
            <person name="Fowler T.J."/>
            <person name="Gathman A.C."/>
            <person name="Lombard V."/>
            <person name="Henrissat B."/>
            <person name="Knabe N."/>
            <person name="Kuees U."/>
            <person name="Lilly W.W."/>
            <person name="Lindquist E."/>
            <person name="Lucas S."/>
            <person name="Magnuson J.K."/>
            <person name="Piumi F."/>
            <person name="Raudaskoski M."/>
            <person name="Salamov A."/>
            <person name="Schmutz J."/>
            <person name="Schwarze F.W.M.R."/>
            <person name="vanKuyk P.A."/>
            <person name="Horton J.S."/>
            <person name="Grigoriev I.V."/>
            <person name="Woesten H.A.B."/>
        </authorList>
    </citation>
    <scope>NUCLEOTIDE SEQUENCE [LARGE SCALE GENOMIC DNA]</scope>
    <source>
        <strain evidence="2">H4-8 / FGSC 9210</strain>
    </source>
</reference>
<organism evidence="2">
    <name type="scientific">Schizophyllum commune (strain H4-8 / FGSC 9210)</name>
    <name type="common">Split gill fungus</name>
    <dbReference type="NCBI Taxonomy" id="578458"/>
    <lineage>
        <taxon>Eukaryota</taxon>
        <taxon>Fungi</taxon>
        <taxon>Dikarya</taxon>
        <taxon>Basidiomycota</taxon>
        <taxon>Agaricomycotina</taxon>
        <taxon>Agaricomycetes</taxon>
        <taxon>Agaricomycetidae</taxon>
        <taxon>Agaricales</taxon>
        <taxon>Schizophyllaceae</taxon>
        <taxon>Schizophyllum</taxon>
    </lineage>
</organism>
<evidence type="ECO:0000313" key="2">
    <source>
        <dbReference type="Proteomes" id="UP000007431"/>
    </source>
</evidence>
<dbReference type="OrthoDB" id="2579025at2759"/>
<accession>D8QH36</accession>
<dbReference type="STRING" id="578458.D8QH36"/>
<dbReference type="SUPFAM" id="SSF51604">
    <property type="entry name" value="Enolase C-terminal domain-like"/>
    <property type="match status" value="1"/>
</dbReference>
<dbReference type="Gene3D" id="3.20.20.120">
    <property type="entry name" value="Enolase-like C-terminal domain"/>
    <property type="match status" value="1"/>
</dbReference>
<proteinExistence type="predicted"/>
<evidence type="ECO:0000313" key="1">
    <source>
        <dbReference type="EMBL" id="EFI92599.1"/>
    </source>
</evidence>
<evidence type="ECO:0008006" key="3">
    <source>
        <dbReference type="Google" id="ProtNLM"/>
    </source>
</evidence>
<dbReference type="AlphaFoldDB" id="D8QH36"/>